<comment type="catalytic activity">
    <reaction evidence="1 16 17">
        <text>(2R,3S)-3-isopropylmalate + NAD(+) = 4-methyl-2-oxopentanoate + CO2 + NADH</text>
        <dbReference type="Rhea" id="RHEA:32271"/>
        <dbReference type="ChEBI" id="CHEBI:16526"/>
        <dbReference type="ChEBI" id="CHEBI:17865"/>
        <dbReference type="ChEBI" id="CHEBI:35121"/>
        <dbReference type="ChEBI" id="CHEBI:57540"/>
        <dbReference type="ChEBI" id="CHEBI:57945"/>
        <dbReference type="EC" id="1.1.1.85"/>
    </reaction>
</comment>
<dbReference type="GO" id="GO:0005829">
    <property type="term" value="C:cytosol"/>
    <property type="evidence" value="ECO:0007669"/>
    <property type="project" value="TreeGrafter"/>
</dbReference>
<evidence type="ECO:0000256" key="2">
    <source>
        <dbReference type="ARBA" id="ARBA00001936"/>
    </source>
</evidence>
<dbReference type="NCBIfam" id="TIGR00169">
    <property type="entry name" value="leuB"/>
    <property type="match status" value="1"/>
</dbReference>
<dbReference type="InterPro" id="IPR004429">
    <property type="entry name" value="Isopropylmalate_DH"/>
</dbReference>
<evidence type="ECO:0000256" key="14">
    <source>
        <dbReference type="ARBA" id="ARBA00023304"/>
    </source>
</evidence>
<evidence type="ECO:0000256" key="3">
    <source>
        <dbReference type="ARBA" id="ARBA00004496"/>
    </source>
</evidence>
<dbReference type="PANTHER" id="PTHR42979">
    <property type="entry name" value="3-ISOPROPYLMALATE DEHYDROGENASE"/>
    <property type="match status" value="1"/>
</dbReference>
<feature type="binding site" evidence="16">
    <location>
        <begin position="79"/>
        <end position="92"/>
    </location>
    <ligand>
        <name>NAD(+)</name>
        <dbReference type="ChEBI" id="CHEBI:57540"/>
    </ligand>
</feature>
<dbReference type="UniPathway" id="UPA00048">
    <property type="reaction ID" value="UER00072"/>
</dbReference>
<comment type="cofactor">
    <cofactor evidence="2">
        <name>Mn(2+)</name>
        <dbReference type="ChEBI" id="CHEBI:29035"/>
    </cofactor>
</comment>
<dbReference type="PROSITE" id="PS00470">
    <property type="entry name" value="IDH_IMDH"/>
    <property type="match status" value="1"/>
</dbReference>
<keyword evidence="14 16" id="KW-0100">Branched-chain amino acid biosynthesis</keyword>
<evidence type="ECO:0000256" key="4">
    <source>
        <dbReference type="ARBA" id="ARBA00004762"/>
    </source>
</evidence>
<dbReference type="KEGG" id="kyr:CVV65_11455"/>
<evidence type="ECO:0000256" key="16">
    <source>
        <dbReference type="HAMAP-Rule" id="MF_01033"/>
    </source>
</evidence>
<sequence length="360" mass="38590">MSEKVYRLVLLPGDGIGPEVVQAGRRLIEAVAGALGHEVIFEEHAIGGAAIEAFGEPLPEGTLKAAREADAVLLGAVGGPKWDRLGGDRRPEAGLLGIRKALGVYANLRPVRAYTPLLGASPLRREKVEGVDLLIVRELTGGLYFGPKRREPIDGGTRVVDELVYTTAEIERIVRLGFDAARKAGKALTSVDKANVLESSRHWREVVERVATDYPDVAFGHMLVDNCAMQLVRSPNQFGVIVTENMFGDILSDEAAVLTGSIGMLPSASLGDGPGLYEPVHGSAPDIAGQGLANPLGTMLSVGLMYRFSLNEPRADQAIVRAVDRVLEEGYRTADLAGPGDRISRTEEITEAVLERLELE</sequence>
<keyword evidence="16" id="KW-0464">Manganese</keyword>
<dbReference type="InterPro" id="IPR024084">
    <property type="entry name" value="IsoPropMal-DH-like_dom"/>
</dbReference>
<reference evidence="20" key="1">
    <citation type="submission" date="2017-11" db="EMBL/GenBank/DDBJ databases">
        <title>Complete Genome Sequence of Kyrpidia sp. Strain EA-1, a thermophilic, hydrogen-oxidizing Bacterium, isolated from the Azores.</title>
        <authorList>
            <person name="Reiner J.E."/>
            <person name="Lapp C.J."/>
            <person name="Bunk B."/>
            <person name="Gescher J."/>
        </authorList>
    </citation>
    <scope>NUCLEOTIDE SEQUENCE [LARGE SCALE GENOMIC DNA]</scope>
    <source>
        <strain evidence="20">EA-1</strain>
    </source>
</reference>
<feature type="binding site" evidence="16">
    <location>
        <position position="225"/>
    </location>
    <ligand>
        <name>substrate</name>
    </ligand>
</feature>
<dbReference type="SUPFAM" id="SSF53659">
    <property type="entry name" value="Isocitrate/Isopropylmalate dehydrogenase-like"/>
    <property type="match status" value="1"/>
</dbReference>
<evidence type="ECO:0000256" key="6">
    <source>
        <dbReference type="ARBA" id="ARBA00011738"/>
    </source>
</evidence>
<dbReference type="EMBL" id="CP024955">
    <property type="protein sequence ID" value="ATY85467.1"/>
    <property type="molecule type" value="Genomic_DNA"/>
</dbReference>
<dbReference type="GO" id="GO:0000287">
    <property type="term" value="F:magnesium ion binding"/>
    <property type="evidence" value="ECO:0007669"/>
    <property type="project" value="InterPro"/>
</dbReference>
<evidence type="ECO:0000256" key="8">
    <source>
        <dbReference type="ARBA" id="ARBA00022490"/>
    </source>
</evidence>
<protein>
    <recommendedName>
        <fullName evidence="16">3-isopropylmalate dehydrogenase</fullName>
        <ecNumber evidence="16">1.1.1.85</ecNumber>
    </recommendedName>
    <alternativeName>
        <fullName evidence="16">3-IPM-DH</fullName>
    </alternativeName>
    <alternativeName>
        <fullName evidence="16">Beta-IPM dehydrogenase</fullName>
        <shortName evidence="16">IMDH</shortName>
    </alternativeName>
</protein>
<keyword evidence="13 16" id="KW-0520">NAD</keyword>
<feature type="binding site" evidence="16">
    <location>
        <position position="137"/>
    </location>
    <ligand>
        <name>substrate</name>
    </ligand>
</feature>
<dbReference type="AlphaFoldDB" id="A0A2K8N9I9"/>
<dbReference type="HAMAP" id="MF_01033">
    <property type="entry name" value="LeuB_type1"/>
    <property type="match status" value="1"/>
</dbReference>
<feature type="site" description="Important for catalysis" evidence="16">
    <location>
        <position position="144"/>
    </location>
</feature>
<evidence type="ECO:0000256" key="9">
    <source>
        <dbReference type="ARBA" id="ARBA00022605"/>
    </source>
</evidence>
<evidence type="ECO:0000256" key="7">
    <source>
        <dbReference type="ARBA" id="ARBA00022430"/>
    </source>
</evidence>
<comment type="function">
    <text evidence="15 16 17">Catalyzes the oxidation of 3-carboxy-2-hydroxy-4-methylpentanoate (3-isopropylmalate) to 3-carboxy-4-methyl-2-oxopentanoate. The product decarboxylates to 4-methyl-2 oxopentanoate.</text>
</comment>
<name>A0A2K8N9I9_9BACL</name>
<gene>
    <name evidence="16 19" type="primary">leuB</name>
    <name evidence="19" type="ORF">CVV65_11455</name>
</gene>
<comment type="subunit">
    <text evidence="6 16 17">Homodimer.</text>
</comment>
<dbReference type="RefSeq" id="WP_100668246.1">
    <property type="nucleotide sequence ID" value="NZ_CP024955.1"/>
</dbReference>
<keyword evidence="10 16" id="KW-0479">Metal-binding</keyword>
<dbReference type="PANTHER" id="PTHR42979:SF1">
    <property type="entry name" value="3-ISOPROPYLMALATE DEHYDROGENASE"/>
    <property type="match status" value="1"/>
</dbReference>
<dbReference type="GO" id="GO:0003862">
    <property type="term" value="F:3-isopropylmalate dehydrogenase activity"/>
    <property type="evidence" value="ECO:0007669"/>
    <property type="project" value="UniProtKB-UniRule"/>
</dbReference>
<dbReference type="Pfam" id="PF00180">
    <property type="entry name" value="Iso_dh"/>
    <property type="match status" value="1"/>
</dbReference>
<evidence type="ECO:0000256" key="15">
    <source>
        <dbReference type="ARBA" id="ARBA00023577"/>
    </source>
</evidence>
<evidence type="ECO:0000256" key="11">
    <source>
        <dbReference type="ARBA" id="ARBA00022842"/>
    </source>
</evidence>
<comment type="cofactor">
    <cofactor evidence="16 17">
        <name>Mg(2+)</name>
        <dbReference type="ChEBI" id="CHEBI:18420"/>
    </cofactor>
    <cofactor evidence="16 17">
        <name>Mn(2+)</name>
        <dbReference type="ChEBI" id="CHEBI:29035"/>
    </cofactor>
    <text evidence="16 17">Binds 1 Mg(2+) or Mn(2+) ion per subunit.</text>
</comment>
<dbReference type="FunFam" id="3.40.718.10:FF:000028">
    <property type="entry name" value="3-isopropylmalate dehydrogenase"/>
    <property type="match status" value="1"/>
</dbReference>
<evidence type="ECO:0000259" key="18">
    <source>
        <dbReference type="SMART" id="SM01329"/>
    </source>
</evidence>
<feature type="domain" description="Isopropylmalate dehydrogenase-like" evidence="18">
    <location>
        <begin position="7"/>
        <end position="353"/>
    </location>
</feature>
<dbReference type="GO" id="GO:0051287">
    <property type="term" value="F:NAD binding"/>
    <property type="evidence" value="ECO:0007669"/>
    <property type="project" value="InterPro"/>
</dbReference>
<proteinExistence type="inferred from homology"/>
<evidence type="ECO:0000256" key="13">
    <source>
        <dbReference type="ARBA" id="ARBA00023027"/>
    </source>
</evidence>
<feature type="binding site" evidence="16">
    <location>
        <position position="253"/>
    </location>
    <ligand>
        <name>Mg(2+)</name>
        <dbReference type="ChEBI" id="CHEBI:18420"/>
    </ligand>
</feature>
<dbReference type="GO" id="GO:0009098">
    <property type="term" value="P:L-leucine biosynthetic process"/>
    <property type="evidence" value="ECO:0007669"/>
    <property type="project" value="UniProtKB-UniRule"/>
</dbReference>
<comment type="pathway">
    <text evidence="4 16 17">Amino-acid biosynthesis; L-leucine biosynthesis; L-leucine from 3-methyl-2-oxobutanoate: step 3/4.</text>
</comment>
<dbReference type="SMART" id="SM01329">
    <property type="entry name" value="Iso_dh"/>
    <property type="match status" value="1"/>
</dbReference>
<feature type="binding site" evidence="16">
    <location>
        <position position="109"/>
    </location>
    <ligand>
        <name>substrate</name>
    </ligand>
</feature>
<evidence type="ECO:0000256" key="17">
    <source>
        <dbReference type="RuleBase" id="RU004445"/>
    </source>
</evidence>
<feature type="site" description="Important for catalysis" evidence="16">
    <location>
        <position position="193"/>
    </location>
</feature>
<dbReference type="EC" id="1.1.1.85" evidence="16"/>
<keyword evidence="9 16" id="KW-0028">Amino-acid biosynthesis</keyword>
<evidence type="ECO:0000313" key="19">
    <source>
        <dbReference type="EMBL" id="ATY85467.1"/>
    </source>
</evidence>
<dbReference type="OrthoDB" id="9806254at2"/>
<dbReference type="InterPro" id="IPR019818">
    <property type="entry name" value="IsoCit/isopropylmalate_DH_CS"/>
</dbReference>
<keyword evidence="7 16" id="KW-0432">Leucine biosynthesis</keyword>
<organism evidence="19 20">
    <name type="scientific">Kyrpidia spormannii</name>
    <dbReference type="NCBI Taxonomy" id="2055160"/>
    <lineage>
        <taxon>Bacteria</taxon>
        <taxon>Bacillati</taxon>
        <taxon>Bacillota</taxon>
        <taxon>Bacilli</taxon>
        <taxon>Bacillales</taxon>
        <taxon>Alicyclobacillaceae</taxon>
        <taxon>Kyrpidia</taxon>
    </lineage>
</organism>
<dbReference type="Proteomes" id="UP000231932">
    <property type="component" value="Chromosome"/>
</dbReference>
<evidence type="ECO:0000256" key="10">
    <source>
        <dbReference type="ARBA" id="ARBA00022723"/>
    </source>
</evidence>
<feature type="binding site" evidence="16">
    <location>
        <position position="225"/>
    </location>
    <ligand>
        <name>Mg(2+)</name>
        <dbReference type="ChEBI" id="CHEBI:18420"/>
    </ligand>
</feature>
<evidence type="ECO:0000256" key="5">
    <source>
        <dbReference type="ARBA" id="ARBA00008319"/>
    </source>
</evidence>
<feature type="binding site" evidence="16">
    <location>
        <begin position="282"/>
        <end position="294"/>
    </location>
    <ligand>
        <name>NAD(+)</name>
        <dbReference type="ChEBI" id="CHEBI:57540"/>
    </ligand>
</feature>
<evidence type="ECO:0000256" key="12">
    <source>
        <dbReference type="ARBA" id="ARBA00023002"/>
    </source>
</evidence>
<evidence type="ECO:0000313" key="20">
    <source>
        <dbReference type="Proteomes" id="UP000231932"/>
    </source>
</evidence>
<feature type="binding site" evidence="16">
    <location>
        <position position="99"/>
    </location>
    <ligand>
        <name>substrate</name>
    </ligand>
</feature>
<keyword evidence="12 16" id="KW-0560">Oxidoreductase</keyword>
<comment type="similarity">
    <text evidence="5 16">Belongs to the isocitrate and isopropylmalate dehydrogenases family. LeuB type 1 subfamily.</text>
</comment>
<keyword evidence="8 16" id="KW-0963">Cytoplasm</keyword>
<keyword evidence="11 16" id="KW-0460">Magnesium</keyword>
<comment type="subcellular location">
    <subcellularLocation>
        <location evidence="3 16">Cytoplasm</location>
    </subcellularLocation>
</comment>
<dbReference type="Gene3D" id="3.40.718.10">
    <property type="entry name" value="Isopropylmalate Dehydrogenase"/>
    <property type="match status" value="1"/>
</dbReference>
<evidence type="ECO:0000256" key="1">
    <source>
        <dbReference type="ARBA" id="ARBA00000624"/>
    </source>
</evidence>
<accession>A0A2K8N9I9</accession>
<keyword evidence="20" id="KW-1185">Reference proteome</keyword>
<feature type="binding site" evidence="16">
    <location>
        <position position="249"/>
    </location>
    <ligand>
        <name>Mg(2+)</name>
        <dbReference type="ChEBI" id="CHEBI:18420"/>
    </ligand>
</feature>